<dbReference type="EMBL" id="GIFC01016393">
    <property type="protein sequence ID" value="MXU98476.1"/>
    <property type="molecule type" value="Transcribed_RNA"/>
</dbReference>
<dbReference type="GO" id="GO:0008168">
    <property type="term" value="F:methyltransferase activity"/>
    <property type="evidence" value="ECO:0007669"/>
    <property type="project" value="UniProtKB-KW"/>
</dbReference>
<dbReference type="InterPro" id="IPR013083">
    <property type="entry name" value="Znf_RING/FYVE/PHD"/>
</dbReference>
<dbReference type="InterPro" id="IPR011011">
    <property type="entry name" value="Znf_FYVE_PHD"/>
</dbReference>
<dbReference type="Pfam" id="PF25298">
    <property type="entry name" value="Baculo_FP_2nd"/>
    <property type="match status" value="1"/>
</dbReference>
<dbReference type="Gene3D" id="3.30.40.10">
    <property type="entry name" value="Zinc/RING finger domain, C3HC4 (zinc finger)"/>
    <property type="match status" value="1"/>
</dbReference>
<accession>A0A6B0V9V7</accession>
<dbReference type="InterPro" id="IPR001965">
    <property type="entry name" value="Znf_PHD"/>
</dbReference>
<evidence type="ECO:0000259" key="4">
    <source>
        <dbReference type="SMART" id="SM00249"/>
    </source>
</evidence>
<dbReference type="PANTHER" id="PTHR37445:SF3">
    <property type="entry name" value="ZINC FINGER PHD-TYPE DOMAIN-CONTAINING PROTEIN"/>
    <property type="match status" value="1"/>
</dbReference>
<dbReference type="SUPFAM" id="SSF57903">
    <property type="entry name" value="FYVE/PHD zinc finger"/>
    <property type="match status" value="1"/>
</dbReference>
<keyword evidence="3" id="KW-0862">Zinc</keyword>
<evidence type="ECO:0000256" key="1">
    <source>
        <dbReference type="ARBA" id="ARBA00022723"/>
    </source>
</evidence>
<evidence type="ECO:0000256" key="3">
    <source>
        <dbReference type="ARBA" id="ARBA00022833"/>
    </source>
</evidence>
<dbReference type="InterPro" id="IPR057251">
    <property type="entry name" value="FP_C"/>
</dbReference>
<keyword evidence="5" id="KW-0489">Methyltransferase</keyword>
<sequence length="338" mass="37585">MNATGECLVCFKDVSPDGKYMVCVECKSAYHLGSCAGIKESTYTTMGAGKRAKWRCRTCRSADSASASQSVADDLEGDSPSETQFSAVMAKLDVLLSMKASVDTLLTLPAKVDELLTLKPVVQNLQEAVQKLQETADDLTTKYHSVLSKSTENEENVEKGKVELAGVAATVKNQESIIQQLRSDVNYMEQRSRSTNLEVNGIPHTRCEDLKTVIADLATKLNLPPLLETDVLAVHRLSSKRDIVPAILIRFSSLRVWEAWMGCRGLLRTLNQSGDLPKIYFNENLKRLNRELFWMARKKAKEVHFKFVWVKGGKVFAKKEEGAPIIRVNTVDDVGSIR</sequence>
<protein>
    <submittedName>
        <fullName evidence="5">Putative histone demethylase uty-like protein</fullName>
    </submittedName>
</protein>
<proteinExistence type="predicted"/>
<feature type="domain" description="Zinc finger PHD-type" evidence="4">
    <location>
        <begin position="6"/>
        <end position="60"/>
    </location>
</feature>
<name>A0A6B0V9V7_IXORI</name>
<dbReference type="AlphaFoldDB" id="A0A6B0V9V7"/>
<dbReference type="SMART" id="SM00249">
    <property type="entry name" value="PHD"/>
    <property type="match status" value="1"/>
</dbReference>
<evidence type="ECO:0000256" key="2">
    <source>
        <dbReference type="ARBA" id="ARBA00022771"/>
    </source>
</evidence>
<keyword evidence="1" id="KW-0479">Metal-binding</keyword>
<keyword evidence="2" id="KW-0863">Zinc-finger</keyword>
<keyword evidence="5" id="KW-0808">Transferase</keyword>
<dbReference type="GO" id="GO:0008270">
    <property type="term" value="F:zinc ion binding"/>
    <property type="evidence" value="ECO:0007669"/>
    <property type="project" value="UniProtKB-KW"/>
</dbReference>
<organism evidence="5">
    <name type="scientific">Ixodes ricinus</name>
    <name type="common">Common tick</name>
    <name type="synonym">Acarus ricinus</name>
    <dbReference type="NCBI Taxonomy" id="34613"/>
    <lineage>
        <taxon>Eukaryota</taxon>
        <taxon>Metazoa</taxon>
        <taxon>Ecdysozoa</taxon>
        <taxon>Arthropoda</taxon>
        <taxon>Chelicerata</taxon>
        <taxon>Arachnida</taxon>
        <taxon>Acari</taxon>
        <taxon>Parasitiformes</taxon>
        <taxon>Ixodida</taxon>
        <taxon>Ixodoidea</taxon>
        <taxon>Ixodidae</taxon>
        <taxon>Ixodinae</taxon>
        <taxon>Ixodes</taxon>
    </lineage>
</organism>
<dbReference type="PANTHER" id="PTHR37445">
    <property type="entry name" value="PROTEIN CBG24663"/>
    <property type="match status" value="1"/>
</dbReference>
<reference evidence="5" key="1">
    <citation type="submission" date="2019-12" db="EMBL/GenBank/DDBJ databases">
        <title>An insight into the sialome of adult female Ixodes ricinus ticks feeding for 6 days.</title>
        <authorList>
            <person name="Perner J."/>
            <person name="Ribeiro J.M.C."/>
        </authorList>
    </citation>
    <scope>NUCLEOTIDE SEQUENCE</scope>
    <source>
        <strain evidence="5">Semi-engorged</strain>
        <tissue evidence="5">Salivary glands</tissue>
    </source>
</reference>
<evidence type="ECO:0000313" key="5">
    <source>
        <dbReference type="EMBL" id="MXU98476.1"/>
    </source>
</evidence>
<dbReference type="GO" id="GO:0032259">
    <property type="term" value="P:methylation"/>
    <property type="evidence" value="ECO:0007669"/>
    <property type="project" value="UniProtKB-KW"/>
</dbReference>